<dbReference type="Gene3D" id="3.40.50.1010">
    <property type="entry name" value="5'-nuclease"/>
    <property type="match status" value="1"/>
</dbReference>
<dbReference type="GO" id="GO:0005085">
    <property type="term" value="F:guanyl-nucleotide exchange factor activity"/>
    <property type="evidence" value="ECO:0007669"/>
    <property type="project" value="TreeGrafter"/>
</dbReference>
<dbReference type="GO" id="GO:0031267">
    <property type="term" value="F:small GTPase binding"/>
    <property type="evidence" value="ECO:0007669"/>
    <property type="project" value="TreeGrafter"/>
</dbReference>
<feature type="region of interest" description="Disordered" evidence="1">
    <location>
        <begin position="1"/>
        <end position="38"/>
    </location>
</feature>
<evidence type="ECO:0000313" key="3">
    <source>
        <dbReference type="Proteomes" id="UP000275078"/>
    </source>
</evidence>
<accession>A0A3N4HVK4</accession>
<evidence type="ECO:0000256" key="1">
    <source>
        <dbReference type="SAM" id="MobiDB-lite"/>
    </source>
</evidence>
<dbReference type="Proteomes" id="UP000275078">
    <property type="component" value="Unassembled WGS sequence"/>
</dbReference>
<dbReference type="CDD" id="cd18724">
    <property type="entry name" value="PIN_LabA-like"/>
    <property type="match status" value="1"/>
</dbReference>
<dbReference type="PANTHER" id="PTHR15837:SF5">
    <property type="entry name" value="NYN DOMAIN-CONTAINING PROTEIN"/>
    <property type="match status" value="1"/>
</dbReference>
<dbReference type="OrthoDB" id="5590473at2759"/>
<name>A0A3N4HVK4_ASCIM</name>
<proteinExistence type="predicted"/>
<organism evidence="2 3">
    <name type="scientific">Ascobolus immersus RN42</name>
    <dbReference type="NCBI Taxonomy" id="1160509"/>
    <lineage>
        <taxon>Eukaryota</taxon>
        <taxon>Fungi</taxon>
        <taxon>Dikarya</taxon>
        <taxon>Ascomycota</taxon>
        <taxon>Pezizomycotina</taxon>
        <taxon>Pezizomycetes</taxon>
        <taxon>Pezizales</taxon>
        <taxon>Ascobolaceae</taxon>
        <taxon>Ascobolus</taxon>
    </lineage>
</organism>
<dbReference type="STRING" id="1160509.A0A3N4HVK4"/>
<evidence type="ECO:0008006" key="4">
    <source>
        <dbReference type="Google" id="ProtNLM"/>
    </source>
</evidence>
<dbReference type="GO" id="GO:0006606">
    <property type="term" value="P:protein import into nucleus"/>
    <property type="evidence" value="ECO:0007669"/>
    <property type="project" value="TreeGrafter"/>
</dbReference>
<protein>
    <recommendedName>
        <fullName evidence="4">NYN domain-containing protein</fullName>
    </recommendedName>
</protein>
<dbReference type="AlphaFoldDB" id="A0A3N4HVK4"/>
<dbReference type="EMBL" id="ML119755">
    <property type="protein sequence ID" value="RPA75880.1"/>
    <property type="molecule type" value="Genomic_DNA"/>
</dbReference>
<feature type="region of interest" description="Disordered" evidence="1">
    <location>
        <begin position="183"/>
        <end position="209"/>
    </location>
</feature>
<sequence length="313" mass="34739">MGESPKVKVKKTVPLTKSFSGNERPVQSRKGTDSTKGSVTVKGNLKLYSLPEQKKKIVSLLPGQERKQIVLQSLLKKFPADESTLRSPYHPSRPFASSEPGIHIFIDNSNIIIGFYQALKRVFSLSENTPTYRPNFDFHTFSFILERGRRTSTKCLVGSLPSTAAIVEAENLGYTTNLLTRVEKQQAPVTKPGSPKSAGKKLPNDSPKKTEQAVDEIISLKMALTLLDNADCPSTLVLASGDAAQGEFSDGFRSVVERFLKAGWKVEVMSFRNCLGNGYRQKEWGERWGDRFRVVELDGYVEAFLADEDVMGV</sequence>
<gene>
    <name evidence="2" type="ORF">BJ508DRAFT_214093</name>
</gene>
<reference evidence="2 3" key="1">
    <citation type="journal article" date="2018" name="Nat. Ecol. Evol.">
        <title>Pezizomycetes genomes reveal the molecular basis of ectomycorrhizal truffle lifestyle.</title>
        <authorList>
            <person name="Murat C."/>
            <person name="Payen T."/>
            <person name="Noel B."/>
            <person name="Kuo A."/>
            <person name="Morin E."/>
            <person name="Chen J."/>
            <person name="Kohler A."/>
            <person name="Krizsan K."/>
            <person name="Balestrini R."/>
            <person name="Da Silva C."/>
            <person name="Montanini B."/>
            <person name="Hainaut M."/>
            <person name="Levati E."/>
            <person name="Barry K.W."/>
            <person name="Belfiori B."/>
            <person name="Cichocki N."/>
            <person name="Clum A."/>
            <person name="Dockter R.B."/>
            <person name="Fauchery L."/>
            <person name="Guy J."/>
            <person name="Iotti M."/>
            <person name="Le Tacon F."/>
            <person name="Lindquist E.A."/>
            <person name="Lipzen A."/>
            <person name="Malagnac F."/>
            <person name="Mello A."/>
            <person name="Molinier V."/>
            <person name="Miyauchi S."/>
            <person name="Poulain J."/>
            <person name="Riccioni C."/>
            <person name="Rubini A."/>
            <person name="Sitrit Y."/>
            <person name="Splivallo R."/>
            <person name="Traeger S."/>
            <person name="Wang M."/>
            <person name="Zifcakova L."/>
            <person name="Wipf D."/>
            <person name="Zambonelli A."/>
            <person name="Paolocci F."/>
            <person name="Nowrousian M."/>
            <person name="Ottonello S."/>
            <person name="Baldrian P."/>
            <person name="Spatafora J.W."/>
            <person name="Henrissat B."/>
            <person name="Nagy L.G."/>
            <person name="Aury J.M."/>
            <person name="Wincker P."/>
            <person name="Grigoriev I.V."/>
            <person name="Bonfante P."/>
            <person name="Martin F.M."/>
        </authorList>
    </citation>
    <scope>NUCLEOTIDE SEQUENCE [LARGE SCALE GENOMIC DNA]</scope>
    <source>
        <strain evidence="2 3">RN42</strain>
    </source>
</reference>
<evidence type="ECO:0000313" key="2">
    <source>
        <dbReference type="EMBL" id="RPA75880.1"/>
    </source>
</evidence>
<dbReference type="InterPro" id="IPR007681">
    <property type="entry name" value="Mog1"/>
</dbReference>
<dbReference type="GO" id="GO:0005634">
    <property type="term" value="C:nucleus"/>
    <property type="evidence" value="ECO:0007669"/>
    <property type="project" value="TreeGrafter"/>
</dbReference>
<keyword evidence="3" id="KW-1185">Reference proteome</keyword>
<dbReference type="PANTHER" id="PTHR15837">
    <property type="entry name" value="RAN GUANINE NUCLEOTIDE RELEASE FACTOR"/>
    <property type="match status" value="1"/>
</dbReference>